<dbReference type="SUPFAM" id="SSF56529">
    <property type="entry name" value="FAH"/>
    <property type="match status" value="1"/>
</dbReference>
<keyword evidence="4" id="KW-1185">Reference proteome</keyword>
<reference evidence="3 4" key="1">
    <citation type="submission" date="2024-02" db="EMBL/GenBank/DDBJ databases">
        <title>Marinospirillum sp. MEB 164 isolated from Lonar lake sediment.</title>
        <authorList>
            <person name="Joshi A."/>
            <person name="Thite S."/>
        </authorList>
    </citation>
    <scope>NUCLEOTIDE SEQUENCE [LARGE SCALE GENOMIC DNA]</scope>
    <source>
        <strain evidence="3 4">MEB164</strain>
    </source>
</reference>
<dbReference type="EMBL" id="JBANFI010000002">
    <property type="protein sequence ID" value="MFK7160300.1"/>
    <property type="molecule type" value="Genomic_DNA"/>
</dbReference>
<dbReference type="GO" id="GO:0016787">
    <property type="term" value="F:hydrolase activity"/>
    <property type="evidence" value="ECO:0007669"/>
    <property type="project" value="UniProtKB-KW"/>
</dbReference>
<dbReference type="PANTHER" id="PTHR11820">
    <property type="entry name" value="ACYLPYRUVASE"/>
    <property type="match status" value="1"/>
</dbReference>
<evidence type="ECO:0000259" key="2">
    <source>
        <dbReference type="Pfam" id="PF01557"/>
    </source>
</evidence>
<proteinExistence type="predicted"/>
<sequence length="222" mass="23984">MSLPNALLPTEMWCGQPAPSKLVCVGRNYAAHAAELNNPVPESPLLFIKPSTSLADLRQPLVLPHELGEVHYEAELVVQLGQRLTRADQATAAAAISGMGLALDLTLRDVQTQLKQQGQPWEKAKAWDGACPVTPLLACPAEQDWSQLEFALWINGERKQHGKSAEMIYTVPELLSEISHYFTLLPGDLVLTGTPAGVGRLSSGDQLRLTLGSQLSLETCVG</sequence>
<evidence type="ECO:0000256" key="1">
    <source>
        <dbReference type="ARBA" id="ARBA00022723"/>
    </source>
</evidence>
<dbReference type="InterPro" id="IPR036663">
    <property type="entry name" value="Fumarylacetoacetase_C_sf"/>
</dbReference>
<dbReference type="Proteomes" id="UP001621714">
    <property type="component" value="Unassembled WGS sequence"/>
</dbReference>
<dbReference type="NCBIfam" id="NF007967">
    <property type="entry name" value="PRK10691.1"/>
    <property type="match status" value="1"/>
</dbReference>
<feature type="domain" description="Fumarylacetoacetase-like C-terminal" evidence="2">
    <location>
        <begin position="21"/>
        <end position="220"/>
    </location>
</feature>
<evidence type="ECO:0000313" key="4">
    <source>
        <dbReference type="Proteomes" id="UP001621714"/>
    </source>
</evidence>
<dbReference type="RefSeq" id="WP_405337726.1">
    <property type="nucleotide sequence ID" value="NZ_JBANFI010000002.1"/>
</dbReference>
<dbReference type="Gene3D" id="3.90.850.10">
    <property type="entry name" value="Fumarylacetoacetase-like, C-terminal domain"/>
    <property type="match status" value="1"/>
</dbReference>
<dbReference type="Pfam" id="PF01557">
    <property type="entry name" value="FAA_hydrolase"/>
    <property type="match status" value="1"/>
</dbReference>
<organism evidence="3 4">
    <name type="scientific">Marinospirillum alkalitolerans</name>
    <dbReference type="NCBI Taxonomy" id="3123374"/>
    <lineage>
        <taxon>Bacteria</taxon>
        <taxon>Pseudomonadati</taxon>
        <taxon>Pseudomonadota</taxon>
        <taxon>Gammaproteobacteria</taxon>
        <taxon>Oceanospirillales</taxon>
        <taxon>Oceanospirillaceae</taxon>
        <taxon>Marinospirillum</taxon>
    </lineage>
</organism>
<evidence type="ECO:0000313" key="3">
    <source>
        <dbReference type="EMBL" id="MFK7160300.1"/>
    </source>
</evidence>
<gene>
    <name evidence="3" type="ORF">V6U78_04530</name>
</gene>
<name>A0ABW8PVJ8_9GAMM</name>
<keyword evidence="1" id="KW-0479">Metal-binding</keyword>
<accession>A0ABW8PVJ8</accession>
<dbReference type="InterPro" id="IPR011234">
    <property type="entry name" value="Fumarylacetoacetase-like_C"/>
</dbReference>
<comment type="caution">
    <text evidence="3">The sequence shown here is derived from an EMBL/GenBank/DDBJ whole genome shotgun (WGS) entry which is preliminary data.</text>
</comment>
<keyword evidence="3" id="KW-0378">Hydrolase</keyword>
<dbReference type="PANTHER" id="PTHR11820:SF7">
    <property type="entry name" value="ACYLPYRUVASE FAHD1, MITOCHONDRIAL"/>
    <property type="match status" value="1"/>
</dbReference>
<protein>
    <submittedName>
        <fullName evidence="3">Fumarylacetoacetate hydrolase family protein</fullName>
    </submittedName>
</protein>